<reference evidence="1" key="2">
    <citation type="submission" date="2020-05" db="UniProtKB">
        <authorList>
            <consortium name="EnsemblMetazoa"/>
        </authorList>
    </citation>
    <scope>IDENTIFICATION</scope>
    <source>
        <strain evidence="1">IAEA</strain>
    </source>
</reference>
<evidence type="ECO:0000313" key="2">
    <source>
        <dbReference type="Proteomes" id="UP000092445"/>
    </source>
</evidence>
<sequence>MAYQTLNRPSNAMTQSANCMTFNSFGNFPEHIDFSRLRIAGTRQKKKKKLQPSRDGVLLGWLPLSQDTEHRKLSVDFTRRWKSPDLEFREGWLGNPTISNQKTAIFCLGFPKPVVCHVNLMNFEMRDVRKPQKN</sequence>
<accession>A0A1B0A648</accession>
<dbReference type="AlphaFoldDB" id="A0A1B0A648"/>
<keyword evidence="2" id="KW-1185">Reference proteome</keyword>
<dbReference type="Proteomes" id="UP000092445">
    <property type="component" value="Unassembled WGS sequence"/>
</dbReference>
<dbReference type="VEuPathDB" id="VectorBase:GPAI035595"/>
<proteinExistence type="predicted"/>
<organism evidence="1 2">
    <name type="scientific">Glossina pallidipes</name>
    <name type="common">Tsetse fly</name>
    <dbReference type="NCBI Taxonomy" id="7398"/>
    <lineage>
        <taxon>Eukaryota</taxon>
        <taxon>Metazoa</taxon>
        <taxon>Ecdysozoa</taxon>
        <taxon>Arthropoda</taxon>
        <taxon>Hexapoda</taxon>
        <taxon>Insecta</taxon>
        <taxon>Pterygota</taxon>
        <taxon>Neoptera</taxon>
        <taxon>Endopterygota</taxon>
        <taxon>Diptera</taxon>
        <taxon>Brachycera</taxon>
        <taxon>Muscomorpha</taxon>
        <taxon>Hippoboscoidea</taxon>
        <taxon>Glossinidae</taxon>
        <taxon>Glossina</taxon>
    </lineage>
</organism>
<name>A0A1B0A648_GLOPL</name>
<protein>
    <submittedName>
        <fullName evidence="1">Uncharacterized protein</fullName>
    </submittedName>
</protein>
<reference evidence="2" key="1">
    <citation type="submission" date="2014-03" db="EMBL/GenBank/DDBJ databases">
        <authorList>
            <person name="Aksoy S."/>
            <person name="Warren W."/>
            <person name="Wilson R.K."/>
        </authorList>
    </citation>
    <scope>NUCLEOTIDE SEQUENCE [LARGE SCALE GENOMIC DNA]</scope>
    <source>
        <strain evidence="2">IAEA</strain>
    </source>
</reference>
<evidence type="ECO:0000313" key="1">
    <source>
        <dbReference type="EnsemblMetazoa" id="GPAI035595-PA"/>
    </source>
</evidence>
<dbReference type="EnsemblMetazoa" id="GPAI035595-RA">
    <property type="protein sequence ID" value="GPAI035595-PA"/>
    <property type="gene ID" value="GPAI035595"/>
</dbReference>